<name>A0A4Y7TWS4_COPMI</name>
<comment type="caution">
    <text evidence="3">The sequence shown here is derived from an EMBL/GenBank/DDBJ whole genome shotgun (WGS) entry which is preliminary data.</text>
</comment>
<sequence length="401" mass="44736">MNPVVYANRAAAHLATKEYIDAVFDCEKATKLDPTYAKAWARLGTALYELSSWDECSNAWNKALEHLSKPTLTPSELALKIQVEDGLKLAQEGSLKNAASAKLAPVGRSPGLSPDTSPCTRAAALTWRKEREIQACKTPSPIPPSCVFTLNYANACISAANRMLNTLAHAPAGQGLFAMATSGAVFENLTSAILLDERVFHVEAPHEFYGKLAKQYFLESLGGKSLVEGGGLDNIRKEVLKRLQEQDWETEVAPVVSLTVRYWIFQAHWRFYLYGPTFFSYLLYTRVIEFLEWGSDHWPHSPESVLCGGTFREDLLRGVMRLRLQTMQALLGTKPPDDLEHLFTMNDLVADAHELIDATNAHEFPKSSSGLPIGQVAAFWSHYHRPRARRTWLGAPLYRTV</sequence>
<dbReference type="SUPFAM" id="SSF48452">
    <property type="entry name" value="TPR-like"/>
    <property type="match status" value="1"/>
</dbReference>
<dbReference type="EMBL" id="QPFP01000002">
    <property type="protein sequence ID" value="TEB38626.1"/>
    <property type="molecule type" value="Genomic_DNA"/>
</dbReference>
<keyword evidence="2" id="KW-0802">TPR repeat</keyword>
<evidence type="ECO:0000313" key="4">
    <source>
        <dbReference type="Proteomes" id="UP000298030"/>
    </source>
</evidence>
<accession>A0A4Y7TWS4</accession>
<dbReference type="GO" id="GO:0016020">
    <property type="term" value="C:membrane"/>
    <property type="evidence" value="ECO:0007669"/>
    <property type="project" value="TreeGrafter"/>
</dbReference>
<reference evidence="3 4" key="1">
    <citation type="journal article" date="2019" name="Nat. Ecol. Evol.">
        <title>Megaphylogeny resolves global patterns of mushroom evolution.</title>
        <authorList>
            <person name="Varga T."/>
            <person name="Krizsan K."/>
            <person name="Foldi C."/>
            <person name="Dima B."/>
            <person name="Sanchez-Garcia M."/>
            <person name="Sanchez-Ramirez S."/>
            <person name="Szollosi G.J."/>
            <person name="Szarkandi J.G."/>
            <person name="Papp V."/>
            <person name="Albert L."/>
            <person name="Andreopoulos W."/>
            <person name="Angelini C."/>
            <person name="Antonin V."/>
            <person name="Barry K.W."/>
            <person name="Bougher N.L."/>
            <person name="Buchanan P."/>
            <person name="Buyck B."/>
            <person name="Bense V."/>
            <person name="Catcheside P."/>
            <person name="Chovatia M."/>
            <person name="Cooper J."/>
            <person name="Damon W."/>
            <person name="Desjardin D."/>
            <person name="Finy P."/>
            <person name="Geml J."/>
            <person name="Haridas S."/>
            <person name="Hughes K."/>
            <person name="Justo A."/>
            <person name="Karasinski D."/>
            <person name="Kautmanova I."/>
            <person name="Kiss B."/>
            <person name="Kocsube S."/>
            <person name="Kotiranta H."/>
            <person name="LaButti K.M."/>
            <person name="Lechner B.E."/>
            <person name="Liimatainen K."/>
            <person name="Lipzen A."/>
            <person name="Lukacs Z."/>
            <person name="Mihaltcheva S."/>
            <person name="Morgado L.N."/>
            <person name="Niskanen T."/>
            <person name="Noordeloos M.E."/>
            <person name="Ohm R.A."/>
            <person name="Ortiz-Santana B."/>
            <person name="Ovrebo C."/>
            <person name="Racz N."/>
            <person name="Riley R."/>
            <person name="Savchenko A."/>
            <person name="Shiryaev A."/>
            <person name="Soop K."/>
            <person name="Spirin V."/>
            <person name="Szebenyi C."/>
            <person name="Tomsovsky M."/>
            <person name="Tulloss R.E."/>
            <person name="Uehling J."/>
            <person name="Grigoriev I.V."/>
            <person name="Vagvolgyi C."/>
            <person name="Papp T."/>
            <person name="Martin F.M."/>
            <person name="Miettinen O."/>
            <person name="Hibbett D.S."/>
            <person name="Nagy L.G."/>
        </authorList>
    </citation>
    <scope>NUCLEOTIDE SEQUENCE [LARGE SCALE GENOMIC DNA]</scope>
    <source>
        <strain evidence="3 4">FP101781</strain>
    </source>
</reference>
<dbReference type="SMART" id="SM00028">
    <property type="entry name" value="TPR"/>
    <property type="match status" value="2"/>
</dbReference>
<dbReference type="PANTHER" id="PTHR45831:SF2">
    <property type="entry name" value="LD24721P"/>
    <property type="match status" value="1"/>
</dbReference>
<dbReference type="InterPro" id="IPR019734">
    <property type="entry name" value="TPR_rpt"/>
</dbReference>
<keyword evidence="1" id="KW-0677">Repeat</keyword>
<dbReference type="InterPro" id="IPR047150">
    <property type="entry name" value="SGT"/>
</dbReference>
<gene>
    <name evidence="3" type="ORF">FA13DRAFT_387179</name>
</gene>
<dbReference type="InterPro" id="IPR011990">
    <property type="entry name" value="TPR-like_helical_dom_sf"/>
</dbReference>
<dbReference type="Gene3D" id="1.25.40.10">
    <property type="entry name" value="Tetratricopeptide repeat domain"/>
    <property type="match status" value="1"/>
</dbReference>
<dbReference type="OrthoDB" id="2423701at2759"/>
<dbReference type="Proteomes" id="UP000298030">
    <property type="component" value="Unassembled WGS sequence"/>
</dbReference>
<dbReference type="PANTHER" id="PTHR45831">
    <property type="entry name" value="LD24721P"/>
    <property type="match status" value="1"/>
</dbReference>
<dbReference type="STRING" id="71717.A0A4Y7TWS4"/>
<proteinExistence type="predicted"/>
<dbReference type="GO" id="GO:0060090">
    <property type="term" value="F:molecular adaptor activity"/>
    <property type="evidence" value="ECO:0007669"/>
    <property type="project" value="TreeGrafter"/>
</dbReference>
<organism evidence="3 4">
    <name type="scientific">Coprinellus micaceus</name>
    <name type="common">Glistening ink-cap mushroom</name>
    <name type="synonym">Coprinus micaceus</name>
    <dbReference type="NCBI Taxonomy" id="71717"/>
    <lineage>
        <taxon>Eukaryota</taxon>
        <taxon>Fungi</taxon>
        <taxon>Dikarya</taxon>
        <taxon>Basidiomycota</taxon>
        <taxon>Agaricomycotina</taxon>
        <taxon>Agaricomycetes</taxon>
        <taxon>Agaricomycetidae</taxon>
        <taxon>Agaricales</taxon>
        <taxon>Agaricineae</taxon>
        <taxon>Psathyrellaceae</taxon>
        <taxon>Coprinellus</taxon>
    </lineage>
</organism>
<evidence type="ECO:0000256" key="2">
    <source>
        <dbReference type="ARBA" id="ARBA00022803"/>
    </source>
</evidence>
<evidence type="ECO:0000313" key="3">
    <source>
        <dbReference type="EMBL" id="TEB38626.1"/>
    </source>
</evidence>
<evidence type="ECO:0000256" key="1">
    <source>
        <dbReference type="ARBA" id="ARBA00022737"/>
    </source>
</evidence>
<dbReference type="AlphaFoldDB" id="A0A4Y7TWS4"/>
<dbReference type="GO" id="GO:0072380">
    <property type="term" value="C:TRC complex"/>
    <property type="evidence" value="ECO:0007669"/>
    <property type="project" value="TreeGrafter"/>
</dbReference>
<protein>
    <submittedName>
        <fullName evidence="3">Uncharacterized protein</fullName>
    </submittedName>
</protein>
<keyword evidence="4" id="KW-1185">Reference proteome</keyword>
<dbReference type="GO" id="GO:0006620">
    <property type="term" value="P:post-translational protein targeting to endoplasmic reticulum membrane"/>
    <property type="evidence" value="ECO:0007669"/>
    <property type="project" value="TreeGrafter"/>
</dbReference>